<dbReference type="EMBL" id="CP003130">
    <property type="protein sequence ID" value="AEU39016.1"/>
    <property type="molecule type" value="Genomic_DNA"/>
</dbReference>
<dbReference type="KEGG" id="gma:AciX8_4747"/>
<keyword evidence="1" id="KW-0472">Membrane</keyword>
<organism evidence="2 3">
    <name type="scientific">Granulicella mallensis (strain ATCC BAA-1857 / DSM 23137 / MP5ACTX8)</name>
    <dbReference type="NCBI Taxonomy" id="682795"/>
    <lineage>
        <taxon>Bacteria</taxon>
        <taxon>Pseudomonadati</taxon>
        <taxon>Acidobacteriota</taxon>
        <taxon>Terriglobia</taxon>
        <taxon>Terriglobales</taxon>
        <taxon>Acidobacteriaceae</taxon>
        <taxon>Granulicella</taxon>
    </lineage>
</organism>
<sequence length="144" mass="15439">MGSLNLSSAVHVLPCPNCRETINTSVRQCPYCSALIDPAAAEVSAAATSRISAACSDASVLKIMAWMLVPFFFLQIVPFLGLAGVGGLLFLRVAIPAMAIRWWIRFGSIKTDDPDFVRAKRIAIIIGILTLLDLVDVIPLHGCA</sequence>
<feature type="transmembrane region" description="Helical" evidence="1">
    <location>
        <begin position="71"/>
        <end position="95"/>
    </location>
</feature>
<keyword evidence="3" id="KW-1185">Reference proteome</keyword>
<dbReference type="RefSeq" id="WP_014267887.1">
    <property type="nucleotide sequence ID" value="NC_016631.1"/>
</dbReference>
<keyword evidence="1" id="KW-0812">Transmembrane</keyword>
<gene>
    <name evidence="2" type="ordered locus">AciX8_4747</name>
</gene>
<protein>
    <submittedName>
        <fullName evidence="2">Uncharacterized protein</fullName>
    </submittedName>
</protein>
<keyword evidence="1" id="KW-1133">Transmembrane helix</keyword>
<evidence type="ECO:0000313" key="3">
    <source>
        <dbReference type="Proteomes" id="UP000007113"/>
    </source>
</evidence>
<evidence type="ECO:0000313" key="2">
    <source>
        <dbReference type="EMBL" id="AEU39016.1"/>
    </source>
</evidence>
<dbReference type="STRING" id="682795.AciX8_4747"/>
<name>G8NXM1_GRAMM</name>
<proteinExistence type="predicted"/>
<dbReference type="Proteomes" id="UP000007113">
    <property type="component" value="Chromosome"/>
</dbReference>
<dbReference type="AlphaFoldDB" id="G8NXM1"/>
<evidence type="ECO:0000256" key="1">
    <source>
        <dbReference type="SAM" id="Phobius"/>
    </source>
</evidence>
<accession>G8NXM1</accession>
<reference evidence="2 3" key="1">
    <citation type="submission" date="2011-11" db="EMBL/GenBank/DDBJ databases">
        <title>Complete sequence of Granulicella mallensis MP5ACTX8.</title>
        <authorList>
            <consortium name="US DOE Joint Genome Institute"/>
            <person name="Lucas S."/>
            <person name="Copeland A."/>
            <person name="Lapidus A."/>
            <person name="Cheng J.-F."/>
            <person name="Goodwin L."/>
            <person name="Pitluck S."/>
            <person name="Peters L."/>
            <person name="Lu M."/>
            <person name="Detter J.C."/>
            <person name="Han C."/>
            <person name="Tapia R."/>
            <person name="Land M."/>
            <person name="Hauser L."/>
            <person name="Kyrpides N."/>
            <person name="Ivanova N."/>
            <person name="Mikhailova N."/>
            <person name="Pagani I."/>
            <person name="Rawat S."/>
            <person name="Mannisto M."/>
            <person name="Haggblom M."/>
            <person name="Woyke T."/>
        </authorList>
    </citation>
    <scope>NUCLEOTIDE SEQUENCE [LARGE SCALE GENOMIC DNA]</scope>
    <source>
        <strain evidence="3">ATCC BAA-1857 / DSM 23137 / MP5ACTX8</strain>
    </source>
</reference>
<dbReference type="HOGENOM" id="CLU_1793771_0_0_0"/>
<dbReference type="OrthoDB" id="120954at2"/>
<dbReference type="eggNOG" id="ENOG50344HQ">
    <property type="taxonomic scope" value="Bacteria"/>
</dbReference>